<organism evidence="1 2">
    <name type="scientific">Candidatus Methanogaster sp</name>
    <dbReference type="NCBI Taxonomy" id="3386292"/>
    <lineage>
        <taxon>Archaea</taxon>
        <taxon>Methanobacteriati</taxon>
        <taxon>Methanobacteriota</taxon>
        <taxon>Stenosarchaea group</taxon>
        <taxon>Methanomicrobia</taxon>
        <taxon>Methanosarcinales</taxon>
        <taxon>ANME-2 cluster</taxon>
        <taxon>Candidatus Methanogasteraceae</taxon>
        <taxon>Candidatus Methanogaster</taxon>
    </lineage>
</organism>
<name>A0AC61L446_9EURY</name>
<evidence type="ECO:0000313" key="2">
    <source>
        <dbReference type="Proteomes" id="UP000248329"/>
    </source>
</evidence>
<gene>
    <name evidence="1" type="ORF">C4B59_06690</name>
</gene>
<evidence type="ECO:0000313" key="1">
    <source>
        <dbReference type="EMBL" id="PXF61024.1"/>
    </source>
</evidence>
<accession>A0AC61L446</accession>
<proteinExistence type="predicted"/>
<keyword evidence="1" id="KW-0687">Ribonucleoprotein</keyword>
<keyword evidence="1" id="KW-0689">Ribosomal protein</keyword>
<comment type="caution">
    <text evidence="1">The sequence shown here is derived from an EMBL/GenBank/DDBJ whole genome shotgun (WGS) entry which is preliminary data.</text>
</comment>
<dbReference type="Proteomes" id="UP000248329">
    <property type="component" value="Unassembled WGS sequence"/>
</dbReference>
<reference evidence="1" key="1">
    <citation type="submission" date="2018-01" db="EMBL/GenBank/DDBJ databases">
        <authorList>
            <person name="Krukenberg V."/>
        </authorList>
    </citation>
    <scope>NUCLEOTIDE SEQUENCE</scope>
    <source>
        <strain evidence="1">E20ANME2</strain>
    </source>
</reference>
<dbReference type="EMBL" id="PQXF01000009">
    <property type="protein sequence ID" value="PXF61024.1"/>
    <property type="molecule type" value="Genomic_DNA"/>
</dbReference>
<sequence length="212" mass="23526">MNEQTINAVNTVLDDSPSRNFTESMDLAINLKNLDLSQPRFRVDEEIILPHGLGRPIAVAVFARGETALLAKDAGADLIIDPETIEDYGDDKNKARDLAESYDFFIAEVAYMPAIGKILGKILGPRGKMPEPLTPDKDIAQIIHKTRSSIKIRSKDRMTFHAPIGRRDMPAEEVAENVEAVVIRLEQVLDKGVQNIKSIYVTTTMGKSARVR</sequence>
<protein>
    <submittedName>
        <fullName evidence="1">50S ribosomal protein L1</fullName>
    </submittedName>
</protein>